<name>A0A453QNZ6_AEGTS</name>
<dbReference type="Gramene" id="AET7Gv20260600.3">
    <property type="protein sequence ID" value="AET7Gv20260600.3"/>
    <property type="gene ID" value="AET7Gv20260600"/>
</dbReference>
<dbReference type="EnsemblPlants" id="AET7Gv20260600.3">
    <property type="protein sequence ID" value="AET7Gv20260600.3"/>
    <property type="gene ID" value="AET7Gv20260600"/>
</dbReference>
<sequence>MLFLRVPRPGNQEEKAAAELPAGSRESAISSPGRLALDLARKMGRNVLSQHGEGPWEYELVTGRPLKSFSFLLLGWVGAKLGRSC</sequence>
<evidence type="ECO:0000256" key="1">
    <source>
        <dbReference type="SAM" id="MobiDB-lite"/>
    </source>
</evidence>
<dbReference type="Gramene" id="AET7Gv20260600.9">
    <property type="protein sequence ID" value="AET7Gv20260600.9"/>
    <property type="gene ID" value="AET7Gv20260600"/>
</dbReference>
<reference evidence="3" key="2">
    <citation type="journal article" date="2017" name="Nat. Plants">
        <title>The Aegilops tauschii genome reveals multiple impacts of transposons.</title>
        <authorList>
            <person name="Zhao G."/>
            <person name="Zou C."/>
            <person name="Li K."/>
            <person name="Wang K."/>
            <person name="Li T."/>
            <person name="Gao L."/>
            <person name="Zhang X."/>
            <person name="Wang H."/>
            <person name="Yang Z."/>
            <person name="Liu X."/>
            <person name="Jiang W."/>
            <person name="Mao L."/>
            <person name="Kong X."/>
            <person name="Jiao Y."/>
            <person name="Jia J."/>
        </authorList>
    </citation>
    <scope>NUCLEOTIDE SEQUENCE [LARGE SCALE GENOMIC DNA]</scope>
    <source>
        <strain evidence="3">cv. AL8/78</strain>
    </source>
</reference>
<evidence type="ECO:0000313" key="2">
    <source>
        <dbReference type="EnsemblPlants" id="AET7Gv20260600.9"/>
    </source>
</evidence>
<feature type="region of interest" description="Disordered" evidence="1">
    <location>
        <begin position="1"/>
        <end position="28"/>
    </location>
</feature>
<dbReference type="Proteomes" id="UP000015105">
    <property type="component" value="Chromosome 7D"/>
</dbReference>
<dbReference type="EnsemblPlants" id="AET7Gv20260600.9">
    <property type="protein sequence ID" value="AET7Gv20260600.9"/>
    <property type="gene ID" value="AET7Gv20260600"/>
</dbReference>
<accession>A0A453QNZ6</accession>
<dbReference type="AlphaFoldDB" id="A0A453QNZ6"/>
<proteinExistence type="predicted"/>
<reference evidence="2" key="4">
    <citation type="submission" date="2019-03" db="UniProtKB">
        <authorList>
            <consortium name="EnsemblPlants"/>
        </authorList>
    </citation>
    <scope>IDENTIFICATION</scope>
</reference>
<reference evidence="2" key="3">
    <citation type="journal article" date="2017" name="Nature">
        <title>Genome sequence of the progenitor of the wheat D genome Aegilops tauschii.</title>
        <authorList>
            <person name="Luo M.C."/>
            <person name="Gu Y.Q."/>
            <person name="Puiu D."/>
            <person name="Wang H."/>
            <person name="Twardziok S.O."/>
            <person name="Deal K.R."/>
            <person name="Huo N."/>
            <person name="Zhu T."/>
            <person name="Wang L."/>
            <person name="Wang Y."/>
            <person name="McGuire P.E."/>
            <person name="Liu S."/>
            <person name="Long H."/>
            <person name="Ramasamy R.K."/>
            <person name="Rodriguez J.C."/>
            <person name="Van S.L."/>
            <person name="Yuan L."/>
            <person name="Wang Z."/>
            <person name="Xia Z."/>
            <person name="Xiao L."/>
            <person name="Anderson O.D."/>
            <person name="Ouyang S."/>
            <person name="Liang Y."/>
            <person name="Zimin A.V."/>
            <person name="Pertea G."/>
            <person name="Qi P."/>
            <person name="Bennetzen J.L."/>
            <person name="Dai X."/>
            <person name="Dawson M.W."/>
            <person name="Muller H.G."/>
            <person name="Kugler K."/>
            <person name="Rivarola-Duarte L."/>
            <person name="Spannagl M."/>
            <person name="Mayer K.F.X."/>
            <person name="Lu F.H."/>
            <person name="Bevan M.W."/>
            <person name="Leroy P."/>
            <person name="Li P."/>
            <person name="You F.M."/>
            <person name="Sun Q."/>
            <person name="Liu Z."/>
            <person name="Lyons E."/>
            <person name="Wicker T."/>
            <person name="Salzberg S.L."/>
            <person name="Devos K.M."/>
            <person name="Dvorak J."/>
        </authorList>
    </citation>
    <scope>NUCLEOTIDE SEQUENCE [LARGE SCALE GENOMIC DNA]</scope>
    <source>
        <strain evidence="2">cv. AL8/78</strain>
    </source>
</reference>
<evidence type="ECO:0000313" key="3">
    <source>
        <dbReference type="Proteomes" id="UP000015105"/>
    </source>
</evidence>
<protein>
    <submittedName>
        <fullName evidence="2">Uncharacterized protein</fullName>
    </submittedName>
</protein>
<keyword evidence="3" id="KW-1185">Reference proteome</keyword>
<reference evidence="3" key="1">
    <citation type="journal article" date="2014" name="Science">
        <title>Ancient hybridizations among the ancestral genomes of bread wheat.</title>
        <authorList>
            <consortium name="International Wheat Genome Sequencing Consortium,"/>
            <person name="Marcussen T."/>
            <person name="Sandve S.R."/>
            <person name="Heier L."/>
            <person name="Spannagl M."/>
            <person name="Pfeifer M."/>
            <person name="Jakobsen K.S."/>
            <person name="Wulff B.B."/>
            <person name="Steuernagel B."/>
            <person name="Mayer K.F."/>
            <person name="Olsen O.A."/>
        </authorList>
    </citation>
    <scope>NUCLEOTIDE SEQUENCE [LARGE SCALE GENOMIC DNA]</scope>
    <source>
        <strain evidence="3">cv. AL8/78</strain>
    </source>
</reference>
<reference evidence="2" key="5">
    <citation type="journal article" date="2021" name="G3 (Bethesda)">
        <title>Aegilops tauschii genome assembly Aet v5.0 features greater sequence contiguity and improved annotation.</title>
        <authorList>
            <person name="Wang L."/>
            <person name="Zhu T."/>
            <person name="Rodriguez J.C."/>
            <person name="Deal K.R."/>
            <person name="Dubcovsky J."/>
            <person name="McGuire P.E."/>
            <person name="Lux T."/>
            <person name="Spannagl M."/>
            <person name="Mayer K.F.X."/>
            <person name="Baldrich P."/>
            <person name="Meyers B.C."/>
            <person name="Huo N."/>
            <person name="Gu Y.Q."/>
            <person name="Zhou H."/>
            <person name="Devos K.M."/>
            <person name="Bennetzen J.L."/>
            <person name="Unver T."/>
            <person name="Budak H."/>
            <person name="Gulick P.J."/>
            <person name="Galiba G."/>
            <person name="Kalapos B."/>
            <person name="Nelson D.R."/>
            <person name="Li P."/>
            <person name="You F.M."/>
            <person name="Luo M.C."/>
            <person name="Dvorak J."/>
        </authorList>
    </citation>
    <scope>NUCLEOTIDE SEQUENCE [LARGE SCALE GENOMIC DNA]</scope>
    <source>
        <strain evidence="2">cv. AL8/78</strain>
    </source>
</reference>
<organism evidence="2 3">
    <name type="scientific">Aegilops tauschii subsp. strangulata</name>
    <name type="common">Goatgrass</name>
    <dbReference type="NCBI Taxonomy" id="200361"/>
    <lineage>
        <taxon>Eukaryota</taxon>
        <taxon>Viridiplantae</taxon>
        <taxon>Streptophyta</taxon>
        <taxon>Embryophyta</taxon>
        <taxon>Tracheophyta</taxon>
        <taxon>Spermatophyta</taxon>
        <taxon>Magnoliopsida</taxon>
        <taxon>Liliopsida</taxon>
        <taxon>Poales</taxon>
        <taxon>Poaceae</taxon>
        <taxon>BOP clade</taxon>
        <taxon>Pooideae</taxon>
        <taxon>Triticodae</taxon>
        <taxon>Triticeae</taxon>
        <taxon>Triticinae</taxon>
        <taxon>Aegilops</taxon>
    </lineage>
</organism>